<dbReference type="PANTHER" id="PTHR33119:SF1">
    <property type="entry name" value="FE2OG DIOXYGENASE DOMAIN-CONTAINING PROTEIN"/>
    <property type="match status" value="1"/>
</dbReference>
<gene>
    <name evidence="2" type="ORF">LPJ53_001366</name>
</gene>
<dbReference type="InterPro" id="IPR049192">
    <property type="entry name" value="DUF4246_C"/>
</dbReference>
<accession>A0A9W7Y063</accession>
<comment type="caution">
    <text evidence="2">The sequence shown here is derived from an EMBL/GenBank/DDBJ whole genome shotgun (WGS) entry which is preliminary data.</text>
</comment>
<dbReference type="OrthoDB" id="415532at2759"/>
<dbReference type="EMBL" id="JANBOJ010000034">
    <property type="protein sequence ID" value="KAJ1724351.1"/>
    <property type="molecule type" value="Genomic_DNA"/>
</dbReference>
<reference evidence="2" key="1">
    <citation type="submission" date="2022-07" db="EMBL/GenBank/DDBJ databases">
        <title>Phylogenomic reconstructions and comparative analyses of Kickxellomycotina fungi.</title>
        <authorList>
            <person name="Reynolds N.K."/>
            <person name="Stajich J.E."/>
            <person name="Barry K."/>
            <person name="Grigoriev I.V."/>
            <person name="Crous P."/>
            <person name="Smith M.E."/>
        </authorList>
    </citation>
    <scope>NUCLEOTIDE SEQUENCE</scope>
    <source>
        <strain evidence="2">NBRC 32514</strain>
    </source>
</reference>
<sequence length="581" mass="67320">MGTSSASPTLDQLLRQKFWPKAIYDIEPAKVETKSQKRVRQMCDAIRAKPNWTEKLKDAEIRARWSAEATSGGFLKQELAYALDKLDYFASLHVPGSGIVMSPVEQVWISDSLIDQETETQLKEYVAILEDVPDAKKDWHPNSNNQVLNLIHPSLFPLIYGRSHVLTSPIPTPKDAPTLSTFGQSPENHDAWRKFLKEHYTSTDDSSVSEYFMPEKPVPRNYYQTPKTESKFCWLPTEFDVAENGETTIKSYINNLHPVKHAALYPTIGSIFSKFVPLLEQVLTDIAHSRPEYNIDPTDREAHYKLEPDYERANDDDYDKEREQWENMYYMTEQKPLPFVTPDRPTAPYSLRGRRLQAIVKMSSIVLTPEKPEYEGGTWHVEALENERIVATGIYYYDVDNITESNLAFRESIDWLSVDYEQYRFDQLDKDYTINEDNEGWSRDENVLISQPLGQVEAKNGRCIVFPNIYQHRVSRFRLADPTKPGHRKIFAFFFVDPSTRIPSTEIVPPQQQEWWSETFMKTGQLTELPDLIKSSIFESVDFPISLKDAHSIRLELMAERKANEMGEDSTFEPYFSFCEH</sequence>
<dbReference type="Pfam" id="PF14033">
    <property type="entry name" value="DUF4246"/>
    <property type="match status" value="1"/>
</dbReference>
<name>A0A9W7Y063_9FUNG</name>
<feature type="domain" description="DUF4246" evidence="1">
    <location>
        <begin position="98"/>
        <end position="518"/>
    </location>
</feature>
<evidence type="ECO:0000313" key="2">
    <source>
        <dbReference type="EMBL" id="KAJ1724351.1"/>
    </source>
</evidence>
<dbReference type="Proteomes" id="UP001149813">
    <property type="component" value="Unassembled WGS sequence"/>
</dbReference>
<organism evidence="2 3">
    <name type="scientific">Coemansia erecta</name>
    <dbReference type="NCBI Taxonomy" id="147472"/>
    <lineage>
        <taxon>Eukaryota</taxon>
        <taxon>Fungi</taxon>
        <taxon>Fungi incertae sedis</taxon>
        <taxon>Zoopagomycota</taxon>
        <taxon>Kickxellomycotina</taxon>
        <taxon>Kickxellomycetes</taxon>
        <taxon>Kickxellales</taxon>
        <taxon>Kickxellaceae</taxon>
        <taxon>Coemansia</taxon>
    </lineage>
</organism>
<dbReference type="PANTHER" id="PTHR33119">
    <property type="entry name" value="IFI3P"/>
    <property type="match status" value="1"/>
</dbReference>
<keyword evidence="3" id="KW-1185">Reference proteome</keyword>
<evidence type="ECO:0000313" key="3">
    <source>
        <dbReference type="Proteomes" id="UP001149813"/>
    </source>
</evidence>
<evidence type="ECO:0000259" key="1">
    <source>
        <dbReference type="Pfam" id="PF14033"/>
    </source>
</evidence>
<dbReference type="AlphaFoldDB" id="A0A9W7Y063"/>
<dbReference type="InterPro" id="IPR025340">
    <property type="entry name" value="DUF4246"/>
</dbReference>
<protein>
    <recommendedName>
        <fullName evidence="1">DUF4246 domain-containing protein</fullName>
    </recommendedName>
</protein>
<proteinExistence type="predicted"/>